<evidence type="ECO:0000313" key="2">
    <source>
        <dbReference type="EMBL" id="WFD44512.1"/>
    </source>
</evidence>
<keyword evidence="3" id="KW-1185">Reference proteome</keyword>
<dbReference type="AlphaFoldDB" id="A0AAF0FH95"/>
<dbReference type="Proteomes" id="UP001214628">
    <property type="component" value="Chromosome 5"/>
</dbReference>
<protein>
    <submittedName>
        <fullName evidence="2">Uncharacterized protein</fullName>
    </submittedName>
</protein>
<reference evidence="2" key="1">
    <citation type="submission" date="2023-02" db="EMBL/GenBank/DDBJ databases">
        <title>Mating type loci evolution in Malassezia.</title>
        <authorList>
            <person name="Coelho M.A."/>
        </authorList>
    </citation>
    <scope>NUCLEOTIDE SEQUENCE</scope>
    <source>
        <strain evidence="2">CBS 14136</strain>
    </source>
</reference>
<name>A0AAF0FH95_9BASI</name>
<proteinExistence type="predicted"/>
<sequence>MRPRLGCCAVGSRHNITRSLAMPVNPKTSVDHVLGFVPPDPPVEMSQDAKPADDVELLKQLLNAKNFKGKFEGDRARIEKLRGDITGSSRRSTSLPTSSNSIVQVLENARLRVASEQELYSSDKNLDSMSRPDIEEPHPVDNSERPTSVMERYVISTARAMHQKASMYSATTLIQLEKALSDNANEQLSIELPYESMPKAERRTLLTSATSTDQDVAAAKDDGVVLLCFVDEIGSDNERVSMCTGFAVPGGDQVSTNGSKQGGALIVSCVHTLENATLHAEQRNSRGLALAMTRQGTIYPVQTLLSNLPDADLSLLQLADTPIKFDPETNSIHPAEASALRTLPVSPYPAVSSTDLAISSFGGWLPSNGEPGSAQASQALTFTNPEISRNRWARARLIGYKDAIGRVAETGTYDDLAQLCFKLREDAPETPKALHRANLMRSMTNFPVPGSSGGPVVDVESGSVVGVVRGHRTSQVDGSWGDAVPAEKIYEFFALPGFGKHR</sequence>
<gene>
    <name evidence="2" type="ORF">MPSI1_003180</name>
</gene>
<dbReference type="Pfam" id="PF13365">
    <property type="entry name" value="Trypsin_2"/>
    <property type="match status" value="1"/>
</dbReference>
<evidence type="ECO:0000313" key="3">
    <source>
        <dbReference type="Proteomes" id="UP001214628"/>
    </source>
</evidence>
<dbReference type="SUPFAM" id="SSF50494">
    <property type="entry name" value="Trypsin-like serine proteases"/>
    <property type="match status" value="1"/>
</dbReference>
<evidence type="ECO:0000256" key="1">
    <source>
        <dbReference type="SAM" id="MobiDB-lite"/>
    </source>
</evidence>
<dbReference type="EMBL" id="CP118379">
    <property type="protein sequence ID" value="WFD44512.1"/>
    <property type="molecule type" value="Genomic_DNA"/>
</dbReference>
<dbReference type="InterPro" id="IPR009003">
    <property type="entry name" value="Peptidase_S1_PA"/>
</dbReference>
<feature type="compositionally biased region" description="Basic and acidic residues" evidence="1">
    <location>
        <begin position="124"/>
        <end position="144"/>
    </location>
</feature>
<accession>A0AAF0FH95</accession>
<organism evidence="2 3">
    <name type="scientific">Malassezia psittaci</name>
    <dbReference type="NCBI Taxonomy" id="1821823"/>
    <lineage>
        <taxon>Eukaryota</taxon>
        <taxon>Fungi</taxon>
        <taxon>Dikarya</taxon>
        <taxon>Basidiomycota</taxon>
        <taxon>Ustilaginomycotina</taxon>
        <taxon>Malasseziomycetes</taxon>
        <taxon>Malasseziales</taxon>
        <taxon>Malasseziaceae</taxon>
        <taxon>Malassezia</taxon>
    </lineage>
</organism>
<feature type="region of interest" description="Disordered" evidence="1">
    <location>
        <begin position="119"/>
        <end position="144"/>
    </location>
</feature>